<keyword evidence="2" id="KW-1185">Reference proteome</keyword>
<dbReference type="InterPro" id="IPR013785">
    <property type="entry name" value="Aldolase_TIM"/>
</dbReference>
<dbReference type="Gene3D" id="3.20.20.70">
    <property type="entry name" value="Aldolase class I"/>
    <property type="match status" value="1"/>
</dbReference>
<dbReference type="SMART" id="SM01133">
    <property type="entry name" value="DeoC"/>
    <property type="match status" value="1"/>
</dbReference>
<dbReference type="PANTHER" id="PTHR47916:SF1">
    <property type="entry name" value="3-HYDROXY-5-PHOSPHONOOXYPENTANE-2,4-DIONE THIOLASE"/>
    <property type="match status" value="1"/>
</dbReference>
<dbReference type="Pfam" id="PF01791">
    <property type="entry name" value="DeoC"/>
    <property type="match status" value="1"/>
</dbReference>
<dbReference type="InterPro" id="IPR002915">
    <property type="entry name" value="DeoC/FbaB/LacD_aldolase"/>
</dbReference>
<dbReference type="SUPFAM" id="SSF51569">
    <property type="entry name" value="Aldolase"/>
    <property type="match status" value="1"/>
</dbReference>
<dbReference type="PIRSF" id="PIRSF038992">
    <property type="entry name" value="Aldolase_Ia"/>
    <property type="match status" value="1"/>
</dbReference>
<dbReference type="GO" id="GO:0004332">
    <property type="term" value="F:fructose-bisphosphate aldolase activity"/>
    <property type="evidence" value="ECO:0007669"/>
    <property type="project" value="InterPro"/>
</dbReference>
<dbReference type="Proteomes" id="UP000269573">
    <property type="component" value="Unassembled WGS sequence"/>
</dbReference>
<dbReference type="InterPro" id="IPR041720">
    <property type="entry name" value="FbaB-like"/>
</dbReference>
<comment type="caution">
    <text evidence="1">The sequence shown here is derived from an EMBL/GenBank/DDBJ whole genome shotgun (WGS) entry which is preliminary data.</text>
</comment>
<dbReference type="PANTHER" id="PTHR47916">
    <property type="entry name" value="FRUCTOSE-BISPHOSPHATE ALDOLASE CLASS 1"/>
    <property type="match status" value="1"/>
</dbReference>
<dbReference type="InterPro" id="IPR050456">
    <property type="entry name" value="DeoC/FbaB_aldolase"/>
</dbReference>
<accession>A0A3M8DKN4</accession>
<dbReference type="EMBL" id="RHHU01000003">
    <property type="protein sequence ID" value="RNB88652.1"/>
    <property type="molecule type" value="Genomic_DNA"/>
</dbReference>
<dbReference type="AlphaFoldDB" id="A0A3M8DKN4"/>
<proteinExistence type="predicted"/>
<evidence type="ECO:0000313" key="1">
    <source>
        <dbReference type="EMBL" id="RNB88652.1"/>
    </source>
</evidence>
<protein>
    <submittedName>
        <fullName evidence="1">Aldolase</fullName>
    </submittedName>
</protein>
<evidence type="ECO:0000313" key="2">
    <source>
        <dbReference type="Proteomes" id="UP000269573"/>
    </source>
</evidence>
<reference evidence="1 2" key="1">
    <citation type="submission" date="2018-10" db="EMBL/GenBank/DDBJ databases">
        <title>Phylogenomics of Brevibacillus.</title>
        <authorList>
            <person name="Dunlap C."/>
        </authorList>
    </citation>
    <scope>NUCLEOTIDE SEQUENCE [LARGE SCALE GENOMIC DNA]</scope>
    <source>
        <strain evidence="1 2">JCM 15774</strain>
    </source>
</reference>
<name>A0A3M8DKN4_9BACL</name>
<gene>
    <name evidence="1" type="ORF">EDM59_05950</name>
</gene>
<dbReference type="RefSeq" id="WP_122922752.1">
    <property type="nucleotide sequence ID" value="NZ_RHHU01000003.1"/>
</dbReference>
<organism evidence="1 2">
    <name type="scientific">Brevibacillus nitrificans</name>
    <dbReference type="NCBI Taxonomy" id="651560"/>
    <lineage>
        <taxon>Bacteria</taxon>
        <taxon>Bacillati</taxon>
        <taxon>Bacillota</taxon>
        <taxon>Bacilli</taxon>
        <taxon>Bacillales</taxon>
        <taxon>Paenibacillaceae</taxon>
        <taxon>Brevibacillus</taxon>
    </lineage>
</organism>
<sequence length="280" mass="30779">MSPSARLNRLFAADGKCFDVAIDHGFFNEYAFLSGIESMERAVKTVVAADPDAIQLSVGQAKYLQRISGRQKPSLVLRIDVANVYGKELPRHLFSEMIQNPVEQALSLDAACVVVNVFSIPNQPEVYHQCIQNVCAIKPACEKYGMPLMVEPLVMLPNEQGGGYLVDGNIEKIIPLVRQAVELGADIIKADPCDDITEYHQVIEAASGIPVLVRGGGKASEEEILTRTYQLMQQGASGIVYGRNVVQHPKPREITRAFMAIVHEGATVEHALQILKEENR</sequence>